<keyword evidence="1" id="KW-0812">Transmembrane</keyword>
<dbReference type="EMBL" id="OOIN01000031">
    <property type="protein sequence ID" value="SPO30077.1"/>
    <property type="molecule type" value="Genomic_DNA"/>
</dbReference>
<sequence length="111" mass="11841">MSRQNGRDPALCCKPRFSALILCASLGAGSGAVCTLSWVLAENAVIRDLPNLTFLAAQSRAWLVARSSGTLSFGRHRPRLDLESLVSASRCGSLNVHPIVWLACDFGAEPS</sequence>
<dbReference type="AlphaFoldDB" id="A0A5C3EK25"/>
<organism evidence="2 3">
    <name type="scientific">Ustilago trichophora</name>
    <dbReference type="NCBI Taxonomy" id="86804"/>
    <lineage>
        <taxon>Eukaryota</taxon>
        <taxon>Fungi</taxon>
        <taxon>Dikarya</taxon>
        <taxon>Basidiomycota</taxon>
        <taxon>Ustilaginomycotina</taxon>
        <taxon>Ustilaginomycetes</taxon>
        <taxon>Ustilaginales</taxon>
        <taxon>Ustilaginaceae</taxon>
        <taxon>Ustilago</taxon>
    </lineage>
</organism>
<feature type="transmembrane region" description="Helical" evidence="1">
    <location>
        <begin position="20"/>
        <end position="41"/>
    </location>
</feature>
<keyword evidence="3" id="KW-1185">Reference proteome</keyword>
<keyword evidence="1" id="KW-0472">Membrane</keyword>
<accession>A0A5C3EK25</accession>
<evidence type="ECO:0000256" key="1">
    <source>
        <dbReference type="SAM" id="Phobius"/>
    </source>
</evidence>
<evidence type="ECO:0000313" key="3">
    <source>
        <dbReference type="Proteomes" id="UP000324022"/>
    </source>
</evidence>
<gene>
    <name evidence="2" type="ORF">UTRI_05916</name>
</gene>
<protein>
    <submittedName>
        <fullName evidence="2">Uncharacterized protein</fullName>
    </submittedName>
</protein>
<reference evidence="2 3" key="1">
    <citation type="submission" date="2018-03" db="EMBL/GenBank/DDBJ databases">
        <authorList>
            <person name="Guldener U."/>
        </authorList>
    </citation>
    <scope>NUCLEOTIDE SEQUENCE [LARGE SCALE GENOMIC DNA]</scope>
    <source>
        <strain evidence="2 3">NBRC100155</strain>
    </source>
</reference>
<proteinExistence type="predicted"/>
<dbReference type="Proteomes" id="UP000324022">
    <property type="component" value="Unassembled WGS sequence"/>
</dbReference>
<name>A0A5C3EK25_9BASI</name>
<keyword evidence="1" id="KW-1133">Transmembrane helix</keyword>
<evidence type="ECO:0000313" key="2">
    <source>
        <dbReference type="EMBL" id="SPO30077.1"/>
    </source>
</evidence>